<name>A0A2N3LBV1_9PROT</name>
<dbReference type="Gene3D" id="3.40.190.10">
    <property type="entry name" value="Periplasmic binding protein-like II"/>
    <property type="match status" value="2"/>
</dbReference>
<dbReference type="AlphaFoldDB" id="A0A2N3LBV1"/>
<keyword evidence="2" id="KW-1185">Reference proteome</keyword>
<dbReference type="Proteomes" id="UP000233332">
    <property type="component" value="Unassembled WGS sequence"/>
</dbReference>
<sequence length="300" mass="33417">MQRQICVPILKSVKAVIKFIHSYSYRLAHSPMHRASWFIGAVALLFTSVCAQAKEIRICYDEWVPYAYEGRGGAEGLSVDIVRTFMERAGHEVTFVSMPTARCQFSQRYGAVDGILLDDVVHAKSANLKISSDSLASRVTVAVVRSSFLESEYRGPESFDGASWLKVIGDRYPTFIANNPDMHAVEVGENAKGYEMLRRHHVDVVFADLASMRYDIGAQRDAMQFKVLHPALDVAKFYLSLGAETADILGDFNLAMAHGVESGELDNIYYRYLGFSRNGYARYIEHSDGAGTAESNSIEQ</sequence>
<reference evidence="1 2" key="1">
    <citation type="submission" date="2017-09" db="EMBL/GenBank/DDBJ databases">
        <title>Biodiversity and function of Thalassospira species in the particle-attached aromatic-hydrocarbon-degrading consortia from the surface seawater of the China South Sea.</title>
        <authorList>
            <person name="Dong C."/>
            <person name="Lai Q."/>
            <person name="Shao Z."/>
        </authorList>
    </citation>
    <scope>NUCLEOTIDE SEQUENCE [LARGE SCALE GENOMIC DNA]</scope>
    <source>
        <strain evidence="1 2">139Z-12</strain>
    </source>
</reference>
<comment type="caution">
    <text evidence="1">The sequence shown here is derived from an EMBL/GenBank/DDBJ whole genome shotgun (WGS) entry which is preliminary data.</text>
</comment>
<evidence type="ECO:0000313" key="1">
    <source>
        <dbReference type="EMBL" id="PKR60274.1"/>
    </source>
</evidence>
<gene>
    <name evidence="1" type="ORF">COO92_02655</name>
</gene>
<proteinExistence type="predicted"/>
<accession>A0A2N3LBV1</accession>
<organism evidence="1 2">
    <name type="scientific">Thalassospira lohafexi</name>
    <dbReference type="NCBI Taxonomy" id="744227"/>
    <lineage>
        <taxon>Bacteria</taxon>
        <taxon>Pseudomonadati</taxon>
        <taxon>Pseudomonadota</taxon>
        <taxon>Alphaproteobacteria</taxon>
        <taxon>Rhodospirillales</taxon>
        <taxon>Thalassospiraceae</taxon>
        <taxon>Thalassospira</taxon>
    </lineage>
</organism>
<protein>
    <submittedName>
        <fullName evidence="1">Uncharacterized protein</fullName>
    </submittedName>
</protein>
<evidence type="ECO:0000313" key="2">
    <source>
        <dbReference type="Proteomes" id="UP000233332"/>
    </source>
</evidence>
<dbReference type="SUPFAM" id="SSF53850">
    <property type="entry name" value="Periplasmic binding protein-like II"/>
    <property type="match status" value="1"/>
</dbReference>
<dbReference type="EMBL" id="NXGX01000001">
    <property type="protein sequence ID" value="PKR60274.1"/>
    <property type="molecule type" value="Genomic_DNA"/>
</dbReference>